<dbReference type="Proteomes" id="UP000681720">
    <property type="component" value="Unassembled WGS sequence"/>
</dbReference>
<evidence type="ECO:0000313" key="5">
    <source>
        <dbReference type="Proteomes" id="UP000663834"/>
    </source>
</evidence>
<proteinExistence type="predicted"/>
<gene>
    <name evidence="3" type="ORF">BYL167_LOCUS57973</name>
    <name evidence="1" type="ORF">CJN711_LOCUS14260</name>
    <name evidence="4" type="ORF">GIL414_LOCUS71444</name>
    <name evidence="2" type="ORF">KQP761_LOCUS31881</name>
</gene>
<dbReference type="Proteomes" id="UP000663855">
    <property type="component" value="Unassembled WGS sequence"/>
</dbReference>
<evidence type="ECO:0000313" key="1">
    <source>
        <dbReference type="EMBL" id="CAF1246353.1"/>
    </source>
</evidence>
<reference evidence="2" key="1">
    <citation type="submission" date="2021-02" db="EMBL/GenBank/DDBJ databases">
        <authorList>
            <person name="Nowell W R."/>
        </authorList>
    </citation>
    <scope>NUCLEOTIDE SEQUENCE</scope>
</reference>
<dbReference type="OrthoDB" id="10041557at2759"/>
<sequence length="44" mass="5131">DEQEMSDRWEEYGKLILALTKAGTTIDYQMAKQIAEECRVPLKQ</sequence>
<feature type="non-terminal residue" evidence="2">
    <location>
        <position position="1"/>
    </location>
</feature>
<dbReference type="Proteomes" id="UP000681967">
    <property type="component" value="Unassembled WGS sequence"/>
</dbReference>
<name>A0A816FDW4_9BILA</name>
<dbReference type="Proteomes" id="UP000663834">
    <property type="component" value="Unassembled WGS sequence"/>
</dbReference>
<comment type="caution">
    <text evidence="2">The sequence shown here is derived from an EMBL/GenBank/DDBJ whole genome shotgun (WGS) entry which is preliminary data.</text>
</comment>
<dbReference type="EMBL" id="CAJOBH010225889">
    <property type="protein sequence ID" value="CAF5050151.1"/>
    <property type="molecule type" value="Genomic_DNA"/>
</dbReference>
<evidence type="ECO:0000313" key="2">
    <source>
        <dbReference type="EMBL" id="CAF1660290.1"/>
    </source>
</evidence>
<evidence type="ECO:0000313" key="4">
    <source>
        <dbReference type="EMBL" id="CAF5186888.1"/>
    </source>
</evidence>
<dbReference type="EMBL" id="CAJNOV010006383">
    <property type="protein sequence ID" value="CAF1246353.1"/>
    <property type="molecule type" value="Genomic_DNA"/>
</dbReference>
<organism evidence="2 5">
    <name type="scientific">Rotaria magnacalcarata</name>
    <dbReference type="NCBI Taxonomy" id="392030"/>
    <lineage>
        <taxon>Eukaryota</taxon>
        <taxon>Metazoa</taxon>
        <taxon>Spiralia</taxon>
        <taxon>Gnathifera</taxon>
        <taxon>Rotifera</taxon>
        <taxon>Eurotatoria</taxon>
        <taxon>Bdelloidea</taxon>
        <taxon>Philodinida</taxon>
        <taxon>Philodinidae</taxon>
        <taxon>Rotaria</taxon>
    </lineage>
</organism>
<protein>
    <submittedName>
        <fullName evidence="2">Uncharacterized protein</fullName>
    </submittedName>
</protein>
<evidence type="ECO:0000313" key="3">
    <source>
        <dbReference type="EMBL" id="CAF5050151.1"/>
    </source>
</evidence>
<dbReference type="EMBL" id="CAJOBJ010334310">
    <property type="protein sequence ID" value="CAF5186888.1"/>
    <property type="molecule type" value="Genomic_DNA"/>
</dbReference>
<dbReference type="AlphaFoldDB" id="A0A816FDW4"/>
<dbReference type="EMBL" id="CAJNOW010017773">
    <property type="protein sequence ID" value="CAF1660290.1"/>
    <property type="molecule type" value="Genomic_DNA"/>
</dbReference>
<accession>A0A816FDW4</accession>